<dbReference type="RefSeq" id="WP_035191626.1">
    <property type="nucleotide sequence ID" value="NZ_CCCS020000017.1"/>
</dbReference>
<dbReference type="EMBL" id="LT841305">
    <property type="protein sequence ID" value="SMH64877.1"/>
    <property type="molecule type" value="Genomic_DNA"/>
</dbReference>
<dbReference type="EMBL" id="CCCS020000017">
    <property type="protein sequence ID" value="CDQ09210.1"/>
    <property type="molecule type" value="Genomic_DNA"/>
</dbReference>
<evidence type="ECO:0000313" key="3">
    <source>
        <dbReference type="Proteomes" id="UP000193925"/>
    </source>
</evidence>
<proteinExistence type="predicted"/>
<evidence type="ECO:0000313" key="2">
    <source>
        <dbReference type="EMBL" id="SMH64877.1"/>
    </source>
</evidence>
<sequence>MSKFPADFGPLEYNADNKARFLRAGSALLKSAAKELVSKGVAETSVISVNRAGIAVSGDVYGYVYAPGLRHGVLITLTGGSFSGNRSDRLVCYLQYRTINGSSVHHCGKLPPPSLPRIVGNNVYVDNIDTGPIIQTVERMLVHFPATSSVA</sequence>
<evidence type="ECO:0000313" key="1">
    <source>
        <dbReference type="EMBL" id="CDQ09210.1"/>
    </source>
</evidence>
<keyword evidence="3" id="KW-1185">Reference proteome</keyword>
<dbReference type="Proteomes" id="UP000193925">
    <property type="component" value="Chromosome AFERRI"/>
</dbReference>
<accession>A0A060UL47</accession>
<name>A0A060UL47_9PROT</name>
<organism evidence="1">
    <name type="scientific">Acidithiobacillus ferrivorans</name>
    <dbReference type="NCBI Taxonomy" id="160808"/>
    <lineage>
        <taxon>Bacteria</taxon>
        <taxon>Pseudomonadati</taxon>
        <taxon>Pseudomonadota</taxon>
        <taxon>Acidithiobacillia</taxon>
        <taxon>Acidithiobacillales</taxon>
        <taxon>Acidithiobacillaceae</taxon>
        <taxon>Acidithiobacillus</taxon>
    </lineage>
</organism>
<reference evidence="1" key="2">
    <citation type="submission" date="2014-07" db="EMBL/GenBank/DDBJ databases">
        <title>Initial genome analysis of the psychrotolerant acidophile Acidithiobacillus ferrivorans CF27: insights into iron and sulfur oxidation pathways and into biofilm formation.</title>
        <authorList>
            <person name="Talla E."/>
            <person name="Hedrich S."/>
            <person name="Mangenot S."/>
            <person name="Ji B."/>
            <person name="Johnson D.B."/>
            <person name="Barbe V."/>
            <person name="Bonnefoy V."/>
        </authorList>
    </citation>
    <scope>NUCLEOTIDE SEQUENCE [LARGE SCALE GENOMIC DNA]</scope>
    <source>
        <strain evidence="1">CF27</strain>
    </source>
</reference>
<reference evidence="1" key="1">
    <citation type="submission" date="2014-03" db="EMBL/GenBank/DDBJ databases">
        <authorList>
            <person name="Genoscope - CEA"/>
        </authorList>
    </citation>
    <scope>NUCLEOTIDE SEQUENCE [LARGE SCALE GENOMIC DNA]</scope>
    <source>
        <strain evidence="1">CF27</strain>
    </source>
</reference>
<protein>
    <submittedName>
        <fullName evidence="1">Uncharacterized protein</fullName>
    </submittedName>
</protein>
<gene>
    <name evidence="2" type="ORF">AFERRI_10911</name>
    <name evidence="1" type="ORF">AFERRI_240044</name>
</gene>
<reference evidence="2 3" key="3">
    <citation type="submission" date="2017-03" db="EMBL/GenBank/DDBJ databases">
        <authorList>
            <person name="Regsiter A."/>
            <person name="William W."/>
        </authorList>
    </citation>
    <scope>NUCLEOTIDE SEQUENCE [LARGE SCALE GENOMIC DNA]</scope>
    <source>
        <strain evidence="2">PRJEB5721</strain>
    </source>
</reference>
<dbReference type="AlphaFoldDB" id="A0A060UL47"/>